<evidence type="ECO:0000256" key="2">
    <source>
        <dbReference type="SAM" id="Phobius"/>
    </source>
</evidence>
<proteinExistence type="predicted"/>
<dbReference type="AlphaFoldDB" id="A0A2Z2KYY7"/>
<sequence>MTIKSWLTLRNFMIILCILMIVMLGERSLRIAGKIKAVDEADRLYAAGDLISAEEQYRLAAANTSILYMEEKISARLDELSPLSAIRRDLDTLVNQAKIQAQSGDFDGMMLSYESLISLKAKVLKPGDSNHVYELELLAASGISDQLTAYLGQFREQFLAELAQTPADATAEESAAEAKWKLLRIPGDLYGGEAVKQKQLAASFKAHDTAKLKLLAAAGSVAPLLEQAKALTSAYSSHSYDAPWVMDQTEGSYQLLLDKDLKRDTLTAFIEHAAAYRSFILSTGLHSAKVSPFIEKQRVKLMARGERLVRTGDYVRAIQLYAELDLLQDTSAESEAANLAWNVAEPVRLLPGGEEPGRYGYSISAAGSSGTRVMAAGVDSSGVLYYAAQGDNGSVLTLPGEPVPAYEGLRGLVWDGRLGAASGVPVVVAESGSGSGRTVFSAYEMRPEGMTRLFSFAGDAYELLDDESIQVTNADPGFVEGLDGAAAGSGQTALYRKVSGVYQFAEILQQYTSINAVELESRPFQNISLNCEIAEDSNGRTIGYCDGRYLSLQGQTEGATGNSVISGQYQYGSDYIITEAGEQYVPIFVVDSIESLGSGTVNETELDAEADAGVDNAAGAEIDTDAGGQ</sequence>
<evidence type="ECO:0000313" key="4">
    <source>
        <dbReference type="Proteomes" id="UP000249890"/>
    </source>
</evidence>
<dbReference type="KEGG" id="pdh:B9T62_37755"/>
<feature type="region of interest" description="Disordered" evidence="1">
    <location>
        <begin position="610"/>
        <end position="629"/>
    </location>
</feature>
<keyword evidence="2" id="KW-0472">Membrane</keyword>
<feature type="transmembrane region" description="Helical" evidence="2">
    <location>
        <begin position="6"/>
        <end position="25"/>
    </location>
</feature>
<dbReference type="Proteomes" id="UP000249890">
    <property type="component" value="Chromosome"/>
</dbReference>
<keyword evidence="2" id="KW-1133">Transmembrane helix</keyword>
<keyword evidence="2" id="KW-0812">Transmembrane</keyword>
<keyword evidence="4" id="KW-1185">Reference proteome</keyword>
<gene>
    <name evidence="3" type="ORF">B9T62_37755</name>
</gene>
<dbReference type="RefSeq" id="WP_087919917.1">
    <property type="nucleotide sequence ID" value="NZ_CP021780.1"/>
</dbReference>
<evidence type="ECO:0000256" key="1">
    <source>
        <dbReference type="SAM" id="MobiDB-lite"/>
    </source>
</evidence>
<organism evidence="3 4">
    <name type="scientific">Paenibacillus donghaensis</name>
    <dbReference type="NCBI Taxonomy" id="414771"/>
    <lineage>
        <taxon>Bacteria</taxon>
        <taxon>Bacillati</taxon>
        <taxon>Bacillota</taxon>
        <taxon>Bacilli</taxon>
        <taxon>Bacillales</taxon>
        <taxon>Paenibacillaceae</taxon>
        <taxon>Paenibacillus</taxon>
    </lineage>
</organism>
<protein>
    <submittedName>
        <fullName evidence="3">Uncharacterized protein</fullName>
    </submittedName>
</protein>
<name>A0A2Z2KYY7_9BACL</name>
<dbReference type="EMBL" id="CP021780">
    <property type="protein sequence ID" value="ASA25958.1"/>
    <property type="molecule type" value="Genomic_DNA"/>
</dbReference>
<dbReference type="OrthoDB" id="2657208at2"/>
<evidence type="ECO:0000313" key="3">
    <source>
        <dbReference type="EMBL" id="ASA25958.1"/>
    </source>
</evidence>
<accession>A0A2Z2KYY7</accession>
<reference evidence="3 4" key="1">
    <citation type="submission" date="2017-06" db="EMBL/GenBank/DDBJ databases">
        <title>Complete genome sequence of Paenibacillus donghaensis KCTC 13049T isolated from East Sea sediment, South Korea.</title>
        <authorList>
            <person name="Jung B.K."/>
            <person name="Hong S.-J."/>
            <person name="Shin J.-H."/>
        </authorList>
    </citation>
    <scope>NUCLEOTIDE SEQUENCE [LARGE SCALE GENOMIC DNA]</scope>
    <source>
        <strain evidence="3 4">KCTC 13049</strain>
    </source>
</reference>